<keyword evidence="3" id="KW-1185">Reference proteome</keyword>
<reference evidence="2 3" key="1">
    <citation type="journal article" date="2015" name="Genome Biol. Evol.">
        <title>Comparative Genomics of a Bacterivorous Green Alga Reveals Evolutionary Causalities and Consequences of Phago-Mixotrophic Mode of Nutrition.</title>
        <authorList>
            <person name="Burns J.A."/>
            <person name="Paasch A."/>
            <person name="Narechania A."/>
            <person name="Kim E."/>
        </authorList>
    </citation>
    <scope>NUCLEOTIDE SEQUENCE [LARGE SCALE GENOMIC DNA]</scope>
    <source>
        <strain evidence="2 3">PLY_AMNH</strain>
    </source>
</reference>
<gene>
    <name evidence="2" type="ORF">CYMTET_38445</name>
</gene>
<name>A0AAE0CE50_9CHLO</name>
<dbReference type="Proteomes" id="UP001190700">
    <property type="component" value="Unassembled WGS sequence"/>
</dbReference>
<organism evidence="2 3">
    <name type="scientific">Cymbomonas tetramitiformis</name>
    <dbReference type="NCBI Taxonomy" id="36881"/>
    <lineage>
        <taxon>Eukaryota</taxon>
        <taxon>Viridiplantae</taxon>
        <taxon>Chlorophyta</taxon>
        <taxon>Pyramimonadophyceae</taxon>
        <taxon>Pyramimonadales</taxon>
        <taxon>Pyramimonadaceae</taxon>
        <taxon>Cymbomonas</taxon>
    </lineage>
</organism>
<evidence type="ECO:0000313" key="3">
    <source>
        <dbReference type="Proteomes" id="UP001190700"/>
    </source>
</evidence>
<evidence type="ECO:0000256" key="1">
    <source>
        <dbReference type="SAM" id="MobiDB-lite"/>
    </source>
</evidence>
<dbReference type="AlphaFoldDB" id="A0AAE0CE50"/>
<feature type="compositionally biased region" description="Basic and acidic residues" evidence="1">
    <location>
        <begin position="71"/>
        <end position="81"/>
    </location>
</feature>
<feature type="region of interest" description="Disordered" evidence="1">
    <location>
        <begin position="1"/>
        <end position="81"/>
    </location>
</feature>
<feature type="compositionally biased region" description="Basic residues" evidence="1">
    <location>
        <begin position="50"/>
        <end position="62"/>
    </location>
</feature>
<protein>
    <submittedName>
        <fullName evidence="2">Uncharacterized protein</fullName>
    </submittedName>
</protein>
<comment type="caution">
    <text evidence="2">The sequence shown here is derived from an EMBL/GenBank/DDBJ whole genome shotgun (WGS) entry which is preliminary data.</text>
</comment>
<proteinExistence type="predicted"/>
<evidence type="ECO:0000313" key="2">
    <source>
        <dbReference type="EMBL" id="KAK3252255.1"/>
    </source>
</evidence>
<sequence>MQRVFLSSDEEEEPTVPPVYSSNSELSELMSDAFSSEVSGESDDEVMPAARKKKPPAKKSPSKKPIENNNTEDKGDKEPKISEYSITVSRIAEDLSDDDFEKLNCFLRENCSWFYVGSENGDRELNLHAQGVAGSNQTKAQLHAGIKKKLGFTGQNHSYWNVCVKHLNGNGLHTKIEMIGYCRKNHKAPNFNSWAMNVTEEMQKKGDDLYLVLGKGDLKGRCELTENNIMSKADMFRRFKMKRGFPSFMATVLRMIRSGRYFFSTRIHNSRCRTSQTILAVQQYEGESESDYVNTDEDDDGFEYSNSIATDVTKNRDREVAEACDRLPSRIVIHDDSTIMTDGPVTVETPVRVREKIPPVSQFETPPESFARGAARVAEQAALLKRKAPECDADRVHKARRELILGTDEFLDPNEWEEVEAEEVSD</sequence>
<dbReference type="EMBL" id="LGRX02025539">
    <property type="protein sequence ID" value="KAK3252255.1"/>
    <property type="molecule type" value="Genomic_DNA"/>
</dbReference>
<accession>A0AAE0CE50</accession>